<evidence type="ECO:0000313" key="4">
    <source>
        <dbReference type="EMBL" id="KAE8408275.1"/>
    </source>
</evidence>
<keyword evidence="4" id="KW-0808">Transferase</keyword>
<evidence type="ECO:0000256" key="2">
    <source>
        <dbReference type="SAM" id="MobiDB-lite"/>
    </source>
</evidence>
<dbReference type="InterPro" id="IPR015424">
    <property type="entry name" value="PyrdxlP-dep_Trfase"/>
</dbReference>
<dbReference type="Gene3D" id="3.40.640.10">
    <property type="entry name" value="Type I PLP-dependent aspartate aminotransferase-like (Major domain)"/>
    <property type="match status" value="1"/>
</dbReference>
<dbReference type="RefSeq" id="XP_031945594.1">
    <property type="nucleotide sequence ID" value="XM_032080940.1"/>
</dbReference>
<keyword evidence="1" id="KW-0663">Pyridoxal phosphate</keyword>
<dbReference type="GO" id="GO:0008483">
    <property type="term" value="F:transaminase activity"/>
    <property type="evidence" value="ECO:0007669"/>
    <property type="project" value="TreeGrafter"/>
</dbReference>
<dbReference type="InterPro" id="IPR004839">
    <property type="entry name" value="Aminotransferase_I/II_large"/>
</dbReference>
<name>A0A5N7DPP3_9EURO</name>
<dbReference type="AlphaFoldDB" id="A0A5N7DPP3"/>
<dbReference type="Pfam" id="PF00155">
    <property type="entry name" value="Aminotran_1_2"/>
    <property type="match status" value="1"/>
</dbReference>
<dbReference type="PANTHER" id="PTHR43795">
    <property type="entry name" value="BIFUNCTIONAL ASPARTATE AMINOTRANSFERASE AND GLUTAMATE/ASPARTATE-PREPHENATE AMINOTRANSFERASE-RELATED"/>
    <property type="match status" value="1"/>
</dbReference>
<dbReference type="PRINTS" id="PR00753">
    <property type="entry name" value="ACCSYNTHASE"/>
</dbReference>
<dbReference type="GeneID" id="43665631"/>
<dbReference type="GO" id="GO:0006520">
    <property type="term" value="P:amino acid metabolic process"/>
    <property type="evidence" value="ECO:0007669"/>
    <property type="project" value="TreeGrafter"/>
</dbReference>
<feature type="region of interest" description="Disordered" evidence="2">
    <location>
        <begin position="1"/>
        <end position="20"/>
    </location>
</feature>
<keyword evidence="5" id="KW-1185">Reference proteome</keyword>
<dbReference type="Proteomes" id="UP000325579">
    <property type="component" value="Unassembled WGS sequence"/>
</dbReference>
<dbReference type="Gene3D" id="3.90.1150.10">
    <property type="entry name" value="Aspartate Aminotransferase, domain 1"/>
    <property type="match status" value="1"/>
</dbReference>
<dbReference type="InterPro" id="IPR050478">
    <property type="entry name" value="Ethylene_sulfur-biosynth"/>
</dbReference>
<evidence type="ECO:0000313" key="5">
    <source>
        <dbReference type="Proteomes" id="UP000325579"/>
    </source>
</evidence>
<dbReference type="EMBL" id="ML736744">
    <property type="protein sequence ID" value="KAE8408275.1"/>
    <property type="molecule type" value="Genomic_DNA"/>
</dbReference>
<accession>A0A5N7DPP3</accession>
<dbReference type="CDD" id="cd00609">
    <property type="entry name" value="AAT_like"/>
    <property type="match status" value="1"/>
</dbReference>
<organism evidence="4 5">
    <name type="scientific">Aspergillus pseudonomiae</name>
    <dbReference type="NCBI Taxonomy" id="1506151"/>
    <lineage>
        <taxon>Eukaryota</taxon>
        <taxon>Fungi</taxon>
        <taxon>Dikarya</taxon>
        <taxon>Ascomycota</taxon>
        <taxon>Pezizomycotina</taxon>
        <taxon>Eurotiomycetes</taxon>
        <taxon>Eurotiomycetidae</taxon>
        <taxon>Eurotiales</taxon>
        <taxon>Aspergillaceae</taxon>
        <taxon>Aspergillus</taxon>
        <taxon>Aspergillus subgen. Circumdati</taxon>
    </lineage>
</organism>
<dbReference type="InterPro" id="IPR015422">
    <property type="entry name" value="PyrdxlP-dep_Trfase_small"/>
</dbReference>
<dbReference type="InterPro" id="IPR015421">
    <property type="entry name" value="PyrdxlP-dep_Trfase_major"/>
</dbReference>
<dbReference type="SUPFAM" id="SSF53383">
    <property type="entry name" value="PLP-dependent transferases"/>
    <property type="match status" value="1"/>
</dbReference>
<dbReference type="PANTHER" id="PTHR43795:SF63">
    <property type="entry name" value="PUTATIVE (AFU_ORTHOLOGUE AFUA_4G00630)-RELATED"/>
    <property type="match status" value="1"/>
</dbReference>
<sequence length="454" mass="50608">MPSTSIVQQDDMPHGTDGRPAYSLSLRASDSLKNTSNALWDILSDLWHPQSNPHGFVTLGLADNALMQEQLLLRVNSDFDLPGRHLLLNDTITGSVQLKTAIAHFLTRYLSPFKALKPSQVIVTNGVSSATEHCSWAFCDPGEGILVGRPYYRGFNRDICLRPAAKLVLVSFDEVDPISVSAVSKYEEAIISSRDQGCTIRALMLCNPHNPLGRCHSRSFLVELMKVCQKHGIHLISDEIYALSVWRHGLDRATPMEDFTSVLSINPDGLIDPKLVHVLWGVSKDFGANGVRLGVIISQENGDLLETIRGVGQFSSISGFADYLTTTILEDEEFVDRYIKENREKLAAAYNYVVTFLNDHGIPYTRGSNAGFFVWCDLLTAYRRVQPNSPPDDSDSAKQNRSRELAEKLAQHRVHLGFGDDFGSEQPGWFRITFSQHRAQLDEGLKRIVKALHS</sequence>
<dbReference type="OrthoDB" id="7042322at2759"/>
<feature type="domain" description="Aminotransferase class I/classII large" evidence="3">
    <location>
        <begin position="91"/>
        <end position="448"/>
    </location>
</feature>
<reference evidence="4 5" key="1">
    <citation type="submission" date="2019-04" db="EMBL/GenBank/DDBJ databases">
        <authorList>
            <consortium name="DOE Joint Genome Institute"/>
            <person name="Mondo S."/>
            <person name="Kjaerbolling I."/>
            <person name="Vesth T."/>
            <person name="Frisvad J.C."/>
            <person name="Nybo J.L."/>
            <person name="Theobald S."/>
            <person name="Kildgaard S."/>
            <person name="Isbrandt T."/>
            <person name="Kuo A."/>
            <person name="Sato A."/>
            <person name="Lyhne E.K."/>
            <person name="Kogle M.E."/>
            <person name="Wiebenga A."/>
            <person name="Kun R.S."/>
            <person name="Lubbers R.J."/>
            <person name="Makela M.R."/>
            <person name="Barry K."/>
            <person name="Chovatia M."/>
            <person name="Clum A."/>
            <person name="Daum C."/>
            <person name="Haridas S."/>
            <person name="He G."/>
            <person name="LaButti K."/>
            <person name="Lipzen A."/>
            <person name="Riley R."/>
            <person name="Salamov A."/>
            <person name="Simmons B.A."/>
            <person name="Magnuson J.K."/>
            <person name="Henrissat B."/>
            <person name="Mortensen U.H."/>
            <person name="Larsen T.O."/>
            <person name="Devries R.P."/>
            <person name="Grigoriev I.V."/>
            <person name="Machida M."/>
            <person name="Baker S.E."/>
            <person name="Andersen M.R."/>
            <person name="Cantor M.N."/>
            <person name="Hua S.X."/>
        </authorList>
    </citation>
    <scope>NUCLEOTIDE SEQUENCE [LARGE SCALE GENOMIC DNA]</scope>
    <source>
        <strain evidence="4 5">CBS 119388</strain>
    </source>
</reference>
<evidence type="ECO:0000259" key="3">
    <source>
        <dbReference type="Pfam" id="PF00155"/>
    </source>
</evidence>
<evidence type="ECO:0000256" key="1">
    <source>
        <dbReference type="ARBA" id="ARBA00022898"/>
    </source>
</evidence>
<dbReference type="GO" id="GO:0030170">
    <property type="term" value="F:pyridoxal phosphate binding"/>
    <property type="evidence" value="ECO:0007669"/>
    <property type="project" value="InterPro"/>
</dbReference>
<protein>
    <submittedName>
        <fullName evidence="4">Pyridoxal phosphate-dependent transferase</fullName>
    </submittedName>
</protein>
<gene>
    <name evidence="4" type="ORF">BDV37DRAFT_239281</name>
</gene>
<proteinExistence type="predicted"/>